<accession>A0A1G7GEG1</accession>
<dbReference type="SUPFAM" id="SSF51735">
    <property type="entry name" value="NAD(P)-binding Rossmann-fold domains"/>
    <property type="match status" value="1"/>
</dbReference>
<dbReference type="InterPro" id="IPR020831">
    <property type="entry name" value="GlycerAld/Erythrose_P_DH"/>
</dbReference>
<feature type="binding site" evidence="6">
    <location>
        <position position="314"/>
    </location>
    <ligand>
        <name>NAD(+)</name>
        <dbReference type="ChEBI" id="CHEBI:57540"/>
    </ligand>
</feature>
<sequence length="333" mass="36031">MAVKVAINGFGRIGRNILRAIIESGRTDIEVVAINDLGPVETNAHLLQYDSVHGRFPVEVTFTEDSIDVGRGPIKVTAIRNPADLPWSHIDIVLECTGIFTSKEKCQAHLENGSSRVLISAPGTDADKTIVYGVNHDQLSADDIIVSNASCTTNCLAPVVKVLNDNIGIIKGFMTTIHSYTGDQPTLDTMHKDLYRARAAALSMIPTSTGAAKAVGLVLPELNGKLDGVAIRVPTPNVSVVDLTFEAARDTTVEEINALIRTAADGPLKGILGYTDRKLVSTDFNHDPHSSTFHCDQTKVMEGTMVRILTWYDNEWGFSNRMADTAVAMGKFL</sequence>
<feature type="active site" description="Nucleophile" evidence="4">
    <location>
        <position position="151"/>
    </location>
</feature>
<evidence type="ECO:0000259" key="10">
    <source>
        <dbReference type="SMART" id="SM00846"/>
    </source>
</evidence>
<evidence type="ECO:0000313" key="11">
    <source>
        <dbReference type="EMBL" id="SDE86463.1"/>
    </source>
</evidence>
<feature type="binding site" evidence="6">
    <location>
        <position position="80"/>
    </location>
    <ligand>
        <name>NAD(+)</name>
        <dbReference type="ChEBI" id="CHEBI:57540"/>
    </ligand>
</feature>
<evidence type="ECO:0000256" key="5">
    <source>
        <dbReference type="PIRSR" id="PIRSR000149-2"/>
    </source>
</evidence>
<evidence type="ECO:0000256" key="8">
    <source>
        <dbReference type="RuleBase" id="RU000397"/>
    </source>
</evidence>
<dbReference type="Gene3D" id="3.30.360.10">
    <property type="entry name" value="Dihydrodipicolinate Reductase, domain 2"/>
    <property type="match status" value="1"/>
</dbReference>
<dbReference type="GO" id="GO:0050661">
    <property type="term" value="F:NADP binding"/>
    <property type="evidence" value="ECO:0007669"/>
    <property type="project" value="InterPro"/>
</dbReference>
<feature type="binding site" evidence="5">
    <location>
        <begin position="209"/>
        <end position="210"/>
    </location>
    <ligand>
        <name>D-glyceraldehyde 3-phosphate</name>
        <dbReference type="ChEBI" id="CHEBI:59776"/>
    </ligand>
</feature>
<dbReference type="GO" id="GO:0006006">
    <property type="term" value="P:glucose metabolic process"/>
    <property type="evidence" value="ECO:0007669"/>
    <property type="project" value="InterPro"/>
</dbReference>
<dbReference type="InterPro" id="IPR020830">
    <property type="entry name" value="GlycerAld_3-P_DH_AS"/>
</dbReference>
<evidence type="ECO:0000256" key="9">
    <source>
        <dbReference type="RuleBase" id="RU361160"/>
    </source>
</evidence>
<dbReference type="CDD" id="cd05214">
    <property type="entry name" value="GAPDH_I_N"/>
    <property type="match status" value="1"/>
</dbReference>
<feature type="site" description="Activates thiol group during catalysis" evidence="7">
    <location>
        <position position="178"/>
    </location>
</feature>
<dbReference type="Pfam" id="PF00044">
    <property type="entry name" value="Gp_dh_N"/>
    <property type="match status" value="1"/>
</dbReference>
<dbReference type="Pfam" id="PF02800">
    <property type="entry name" value="Gp_dh_C"/>
    <property type="match status" value="1"/>
</dbReference>
<dbReference type="PROSITE" id="PS00071">
    <property type="entry name" value="GAPDH"/>
    <property type="match status" value="1"/>
</dbReference>
<organism evidence="11 12">
    <name type="scientific">Celeribacter baekdonensis</name>
    <dbReference type="NCBI Taxonomy" id="875171"/>
    <lineage>
        <taxon>Bacteria</taxon>
        <taxon>Pseudomonadati</taxon>
        <taxon>Pseudomonadota</taxon>
        <taxon>Alphaproteobacteria</taxon>
        <taxon>Rhodobacterales</taxon>
        <taxon>Roseobacteraceae</taxon>
        <taxon>Celeribacter</taxon>
    </lineage>
</organism>
<dbReference type="SUPFAM" id="SSF55347">
    <property type="entry name" value="Glyceraldehyde-3-phosphate dehydrogenase-like, C-terminal domain"/>
    <property type="match status" value="1"/>
</dbReference>
<keyword evidence="6" id="KW-0520">NAD</keyword>
<evidence type="ECO:0000256" key="4">
    <source>
        <dbReference type="PIRSR" id="PIRSR000149-1"/>
    </source>
</evidence>
<evidence type="ECO:0000256" key="3">
    <source>
        <dbReference type="ARBA" id="ARBA00023002"/>
    </source>
</evidence>
<dbReference type="PRINTS" id="PR00078">
    <property type="entry name" value="G3PDHDRGNASE"/>
</dbReference>
<keyword evidence="3 9" id="KW-0560">Oxidoreductase</keyword>
<dbReference type="SMART" id="SM00846">
    <property type="entry name" value="Gp_dh_N"/>
    <property type="match status" value="1"/>
</dbReference>
<gene>
    <name evidence="11" type="ORF">SAMN04488117_101525</name>
</gene>
<dbReference type="PIRSF" id="PIRSF000149">
    <property type="entry name" value="GAP_DH"/>
    <property type="match status" value="1"/>
</dbReference>
<dbReference type="Gene3D" id="3.40.50.720">
    <property type="entry name" value="NAD(P)-binding Rossmann-like Domain"/>
    <property type="match status" value="1"/>
</dbReference>
<dbReference type="FunFam" id="3.40.50.720:FF:000001">
    <property type="entry name" value="Glyceraldehyde-3-phosphate dehydrogenase"/>
    <property type="match status" value="1"/>
</dbReference>
<evidence type="ECO:0000313" key="12">
    <source>
        <dbReference type="Proteomes" id="UP000182284"/>
    </source>
</evidence>
<dbReference type="InterPro" id="IPR020829">
    <property type="entry name" value="GlycerAld_3-P_DH_cat"/>
</dbReference>
<reference evidence="11 12" key="1">
    <citation type="submission" date="2016-10" db="EMBL/GenBank/DDBJ databases">
        <authorList>
            <person name="de Groot N.N."/>
        </authorList>
    </citation>
    <scope>NUCLEOTIDE SEQUENCE [LARGE SCALE GENOMIC DNA]</scope>
    <source>
        <strain evidence="11 12">DSM 27375</strain>
    </source>
</reference>
<dbReference type="NCBIfam" id="TIGR01534">
    <property type="entry name" value="GAPDH-I"/>
    <property type="match status" value="1"/>
</dbReference>
<evidence type="ECO:0000256" key="7">
    <source>
        <dbReference type="PIRSR" id="PIRSR000149-4"/>
    </source>
</evidence>
<evidence type="ECO:0000256" key="2">
    <source>
        <dbReference type="ARBA" id="ARBA00011881"/>
    </source>
</evidence>
<feature type="binding site" evidence="5">
    <location>
        <begin position="150"/>
        <end position="152"/>
    </location>
    <ligand>
        <name>D-glyceraldehyde 3-phosphate</name>
        <dbReference type="ChEBI" id="CHEBI:59776"/>
    </ligand>
</feature>
<dbReference type="InterPro" id="IPR006424">
    <property type="entry name" value="Glyceraldehyde-3-P_DH_1"/>
</dbReference>
<name>A0A1G7GEG1_9RHOB</name>
<dbReference type="FunFam" id="3.30.360.10:FF:000002">
    <property type="entry name" value="Glyceraldehyde-3-phosphate dehydrogenase"/>
    <property type="match status" value="1"/>
</dbReference>
<dbReference type="GO" id="GO:0016620">
    <property type="term" value="F:oxidoreductase activity, acting on the aldehyde or oxo group of donors, NAD or NADP as acceptor"/>
    <property type="evidence" value="ECO:0007669"/>
    <property type="project" value="InterPro"/>
</dbReference>
<dbReference type="InterPro" id="IPR036291">
    <property type="entry name" value="NAD(P)-bd_dom_sf"/>
</dbReference>
<protein>
    <recommendedName>
        <fullName evidence="9">Glyceraldehyde-3-phosphate dehydrogenase</fullName>
        <ecNumber evidence="9">1.2.1.-</ecNumber>
    </recommendedName>
</protein>
<dbReference type="Proteomes" id="UP000182284">
    <property type="component" value="Unassembled WGS sequence"/>
</dbReference>
<evidence type="ECO:0000256" key="6">
    <source>
        <dbReference type="PIRSR" id="PIRSR000149-3"/>
    </source>
</evidence>
<dbReference type="InterPro" id="IPR020828">
    <property type="entry name" value="GlycerAld_3-P_DH_NAD(P)-bd"/>
</dbReference>
<feature type="binding site" evidence="6">
    <location>
        <position position="120"/>
    </location>
    <ligand>
        <name>NAD(+)</name>
        <dbReference type="ChEBI" id="CHEBI:57540"/>
    </ligand>
</feature>
<keyword evidence="6" id="KW-0547">Nucleotide-binding</keyword>
<feature type="binding site" evidence="6">
    <location>
        <position position="36"/>
    </location>
    <ligand>
        <name>NAD(+)</name>
        <dbReference type="ChEBI" id="CHEBI:57540"/>
    </ligand>
</feature>
<dbReference type="GO" id="GO:0051287">
    <property type="term" value="F:NAD binding"/>
    <property type="evidence" value="ECO:0007669"/>
    <property type="project" value="InterPro"/>
</dbReference>
<comment type="similarity">
    <text evidence="1 8">Belongs to the glyceraldehyde-3-phosphate dehydrogenase family.</text>
</comment>
<feature type="binding site" evidence="5">
    <location>
        <position position="181"/>
    </location>
    <ligand>
        <name>D-glyceraldehyde 3-phosphate</name>
        <dbReference type="ChEBI" id="CHEBI:59776"/>
    </ligand>
</feature>
<evidence type="ECO:0000256" key="1">
    <source>
        <dbReference type="ARBA" id="ARBA00007406"/>
    </source>
</evidence>
<feature type="domain" description="Glyceraldehyde 3-phosphate dehydrogenase NAD(P) binding" evidence="10">
    <location>
        <begin position="3"/>
        <end position="151"/>
    </location>
</feature>
<dbReference type="EC" id="1.2.1.-" evidence="9"/>
<proteinExistence type="inferred from homology"/>
<dbReference type="AlphaFoldDB" id="A0A1G7GEG1"/>
<dbReference type="EMBL" id="FNBL01000001">
    <property type="protein sequence ID" value="SDE86463.1"/>
    <property type="molecule type" value="Genomic_DNA"/>
</dbReference>
<feature type="binding site" evidence="6">
    <location>
        <begin position="12"/>
        <end position="13"/>
    </location>
    <ligand>
        <name>NAD(+)</name>
        <dbReference type="ChEBI" id="CHEBI:57540"/>
    </ligand>
</feature>
<dbReference type="CDD" id="cd18126">
    <property type="entry name" value="GAPDH_I_C"/>
    <property type="match status" value="1"/>
</dbReference>
<dbReference type="RefSeq" id="WP_074640733.1">
    <property type="nucleotide sequence ID" value="NZ_FNBL01000001.1"/>
</dbReference>
<dbReference type="PANTHER" id="PTHR43148">
    <property type="entry name" value="GLYCERALDEHYDE-3-PHOSPHATE DEHYDROGENASE 2"/>
    <property type="match status" value="1"/>
</dbReference>
<feature type="binding site" evidence="5">
    <location>
        <position position="232"/>
    </location>
    <ligand>
        <name>D-glyceraldehyde 3-phosphate</name>
        <dbReference type="ChEBI" id="CHEBI:59776"/>
    </ligand>
</feature>
<dbReference type="OrthoDB" id="9803304at2"/>
<comment type="subunit">
    <text evidence="2">Homotetramer.</text>
</comment>